<dbReference type="PANTHER" id="PTHR43239:SF1">
    <property type="entry name" value="UPF0734 PROTEIN DDB_G0273871_DDB_G0273177"/>
    <property type="match status" value="1"/>
</dbReference>
<name>A0ABU1WYC2_SPHXE</name>
<dbReference type="EC" id="5.1.3.32" evidence="1"/>
<protein>
    <submittedName>
        <fullName evidence="1">L-rhamnose mutarotase</fullName>
        <ecNumber evidence="1">5.1.3.32</ecNumber>
    </submittedName>
</protein>
<dbReference type="InterPro" id="IPR052996">
    <property type="entry name" value="Carb_Metab_Mutarotase"/>
</dbReference>
<dbReference type="PANTHER" id="PTHR43239">
    <property type="entry name" value="UPF0734 PROTEIN DDB_G0273871/DDB_G0273177"/>
    <property type="match status" value="1"/>
</dbReference>
<dbReference type="Proteomes" id="UP001267638">
    <property type="component" value="Unassembled WGS sequence"/>
</dbReference>
<dbReference type="InterPro" id="IPR011008">
    <property type="entry name" value="Dimeric_a/b-barrel"/>
</dbReference>
<keyword evidence="2" id="KW-1185">Reference proteome</keyword>
<dbReference type="EMBL" id="JAVDWV010000004">
    <property type="protein sequence ID" value="MDR7154325.1"/>
    <property type="molecule type" value="Genomic_DNA"/>
</dbReference>
<gene>
    <name evidence="1" type="ORF">J2W40_001137</name>
</gene>
<accession>A0ABU1WYC2</accession>
<dbReference type="Pfam" id="PF05336">
    <property type="entry name" value="rhaM"/>
    <property type="match status" value="1"/>
</dbReference>
<dbReference type="Gene3D" id="3.30.70.100">
    <property type="match status" value="1"/>
</dbReference>
<proteinExistence type="predicted"/>
<reference evidence="1 2" key="1">
    <citation type="submission" date="2023-07" db="EMBL/GenBank/DDBJ databases">
        <title>Sorghum-associated microbial communities from plants grown in Nebraska, USA.</title>
        <authorList>
            <person name="Schachtman D."/>
        </authorList>
    </citation>
    <scope>NUCLEOTIDE SEQUENCE [LARGE SCALE GENOMIC DNA]</scope>
    <source>
        <strain evidence="1 2">4256</strain>
    </source>
</reference>
<comment type="caution">
    <text evidence="1">The sequence shown here is derived from an EMBL/GenBank/DDBJ whole genome shotgun (WGS) entry which is preliminary data.</text>
</comment>
<evidence type="ECO:0000313" key="1">
    <source>
        <dbReference type="EMBL" id="MDR7154325.1"/>
    </source>
</evidence>
<dbReference type="SUPFAM" id="SSF54909">
    <property type="entry name" value="Dimeric alpha+beta barrel"/>
    <property type="match status" value="1"/>
</dbReference>
<organism evidence="1 2">
    <name type="scientific">Sphingobium xenophagum</name>
    <dbReference type="NCBI Taxonomy" id="121428"/>
    <lineage>
        <taxon>Bacteria</taxon>
        <taxon>Pseudomonadati</taxon>
        <taxon>Pseudomonadota</taxon>
        <taxon>Alphaproteobacteria</taxon>
        <taxon>Sphingomonadales</taxon>
        <taxon>Sphingomonadaceae</taxon>
        <taxon>Sphingobium</taxon>
    </lineage>
</organism>
<evidence type="ECO:0000313" key="2">
    <source>
        <dbReference type="Proteomes" id="UP001267638"/>
    </source>
</evidence>
<sequence length="119" mass="13646">MPQRVCFALDLVDDAELIAAYERAHAPGAAWPEVMQGIRAKGFLDMEIWRVADRLFMVATVADDFPRMISAAEREIDARWESEMDRFQVPLQSSDRGQKWAPMKRIFSLSEQSDQPNES</sequence>
<keyword evidence="1" id="KW-0413">Isomerase</keyword>
<dbReference type="GO" id="GO:0062192">
    <property type="term" value="F:L-rhamnose mutarotase activity"/>
    <property type="evidence" value="ECO:0007669"/>
    <property type="project" value="UniProtKB-EC"/>
</dbReference>
<dbReference type="InterPro" id="IPR008000">
    <property type="entry name" value="Rham/fucose_mutarotase"/>
</dbReference>